<sequence>MPIIPASLLPKGPYKVARLQIRPVNLLGDSNQRNRRVARRTRMQRHRDETRTVGTIPRPVLPGLRLIEVVRNMLVDPVLAAGYNLGPADLAVDVRLGSAAAAAGADSMKSLSPGRKPEAVLTSPQSVRDVVC</sequence>
<keyword evidence="3" id="KW-1185">Reference proteome</keyword>
<organism evidence="2 3">
    <name type="scientific">Echria macrotheca</name>
    <dbReference type="NCBI Taxonomy" id="438768"/>
    <lineage>
        <taxon>Eukaryota</taxon>
        <taxon>Fungi</taxon>
        <taxon>Dikarya</taxon>
        <taxon>Ascomycota</taxon>
        <taxon>Pezizomycotina</taxon>
        <taxon>Sordariomycetes</taxon>
        <taxon>Sordariomycetidae</taxon>
        <taxon>Sordariales</taxon>
        <taxon>Schizotheciaceae</taxon>
        <taxon>Echria</taxon>
    </lineage>
</organism>
<accession>A0AAJ0BJD8</accession>
<dbReference type="AlphaFoldDB" id="A0AAJ0BJD8"/>
<dbReference type="Proteomes" id="UP001239445">
    <property type="component" value="Unassembled WGS sequence"/>
</dbReference>
<proteinExistence type="predicted"/>
<reference evidence="2" key="1">
    <citation type="submission" date="2023-06" db="EMBL/GenBank/DDBJ databases">
        <title>Genome-scale phylogeny and comparative genomics of the fungal order Sordariales.</title>
        <authorList>
            <consortium name="Lawrence Berkeley National Laboratory"/>
            <person name="Hensen N."/>
            <person name="Bonometti L."/>
            <person name="Westerberg I."/>
            <person name="Brannstrom I.O."/>
            <person name="Guillou S."/>
            <person name="Cros-Aarteil S."/>
            <person name="Calhoun S."/>
            <person name="Haridas S."/>
            <person name="Kuo A."/>
            <person name="Mondo S."/>
            <person name="Pangilinan J."/>
            <person name="Riley R."/>
            <person name="Labutti K."/>
            <person name="Andreopoulos B."/>
            <person name="Lipzen A."/>
            <person name="Chen C."/>
            <person name="Yanf M."/>
            <person name="Daum C."/>
            <person name="Ng V."/>
            <person name="Clum A."/>
            <person name="Steindorff A."/>
            <person name="Ohm R."/>
            <person name="Martin F."/>
            <person name="Silar P."/>
            <person name="Natvig D."/>
            <person name="Lalanne C."/>
            <person name="Gautier V."/>
            <person name="Ament-Velasquez S.L."/>
            <person name="Kruys A."/>
            <person name="Hutchinson M.I."/>
            <person name="Powell A.J."/>
            <person name="Barry K."/>
            <person name="Miller A.N."/>
            <person name="Grigoriev I.V."/>
            <person name="Debuchy R."/>
            <person name="Gladieux P."/>
            <person name="Thoren M.H."/>
            <person name="Johannesson H."/>
        </authorList>
    </citation>
    <scope>NUCLEOTIDE SEQUENCE</scope>
    <source>
        <strain evidence="2">PSN4</strain>
    </source>
</reference>
<feature type="region of interest" description="Disordered" evidence="1">
    <location>
        <begin position="106"/>
        <end position="132"/>
    </location>
</feature>
<dbReference type="EMBL" id="MU839828">
    <property type="protein sequence ID" value="KAK1759055.1"/>
    <property type="molecule type" value="Genomic_DNA"/>
</dbReference>
<evidence type="ECO:0000256" key="1">
    <source>
        <dbReference type="SAM" id="MobiDB-lite"/>
    </source>
</evidence>
<evidence type="ECO:0000313" key="2">
    <source>
        <dbReference type="EMBL" id="KAK1759055.1"/>
    </source>
</evidence>
<protein>
    <submittedName>
        <fullName evidence="2">Uncharacterized protein</fullName>
    </submittedName>
</protein>
<comment type="caution">
    <text evidence="2">The sequence shown here is derived from an EMBL/GenBank/DDBJ whole genome shotgun (WGS) entry which is preliminary data.</text>
</comment>
<evidence type="ECO:0000313" key="3">
    <source>
        <dbReference type="Proteomes" id="UP001239445"/>
    </source>
</evidence>
<gene>
    <name evidence="2" type="ORF">QBC47DRAFT_97981</name>
</gene>
<name>A0AAJ0BJD8_9PEZI</name>